<reference evidence="2" key="1">
    <citation type="submission" date="2022-03" db="EMBL/GenBank/DDBJ databases">
        <authorList>
            <person name="Alioto T."/>
            <person name="Alioto T."/>
            <person name="Gomez Garrido J."/>
        </authorList>
    </citation>
    <scope>NUCLEOTIDE SEQUENCE</scope>
</reference>
<dbReference type="Gene3D" id="3.40.50.300">
    <property type="entry name" value="P-loop containing nucleotide triphosphate hydrolases"/>
    <property type="match status" value="1"/>
</dbReference>
<feature type="compositionally biased region" description="Basic and acidic residues" evidence="1">
    <location>
        <begin position="286"/>
        <end position="337"/>
    </location>
</feature>
<organism evidence="2 3">
    <name type="scientific">Pelobates cultripes</name>
    <name type="common">Western spadefoot toad</name>
    <dbReference type="NCBI Taxonomy" id="61616"/>
    <lineage>
        <taxon>Eukaryota</taxon>
        <taxon>Metazoa</taxon>
        <taxon>Chordata</taxon>
        <taxon>Craniata</taxon>
        <taxon>Vertebrata</taxon>
        <taxon>Euteleostomi</taxon>
        <taxon>Amphibia</taxon>
        <taxon>Batrachia</taxon>
        <taxon>Anura</taxon>
        <taxon>Pelobatoidea</taxon>
        <taxon>Pelobatidae</taxon>
        <taxon>Pelobates</taxon>
    </lineage>
</organism>
<feature type="compositionally biased region" description="Basic residues" evidence="1">
    <location>
        <begin position="339"/>
        <end position="349"/>
    </location>
</feature>
<protein>
    <submittedName>
        <fullName evidence="2">Uncharacterized protein</fullName>
    </submittedName>
</protein>
<dbReference type="InterPro" id="IPR027417">
    <property type="entry name" value="P-loop_NTPase"/>
</dbReference>
<feature type="region of interest" description="Disordered" evidence="1">
    <location>
        <begin position="286"/>
        <end position="349"/>
    </location>
</feature>
<dbReference type="AlphaFoldDB" id="A0AAD1SSH8"/>
<name>A0AAD1SSH8_PELCU</name>
<sequence length="349" mass="41295">MDYHQLRDDIRNYSLDDCARGNQGYNRVLLQLFGYTGHGKSSFINSCKFVLTGEYRTIAEAGERASGATTFMRRPYELTDTITIVDNRGFGTMNSYEKLQIYCQLGNFLPLNRNVEWIRDYNSLMENLENSDFDPNYTDLIVPLFIYSGRRNLAQGQHLESSRKQVPRDIGVVIRGAQACTQMTGIVPIIVLTNKARGDFRELEMKFKDLGAEVVYDVENYTTEEHQRIDTTDTDILNIMYNALEDVKFHMEQIRDPKQERIDHKIFLLNMAHECVQQDKIEAKRQEDIRRQEEERRRKEDRRKQEEEGRRQEEEGRRQEEIRRQEEERKRQEDMSSKRPGKNRKCLIL</sequence>
<keyword evidence="3" id="KW-1185">Reference proteome</keyword>
<dbReference type="Proteomes" id="UP001295444">
    <property type="component" value="Chromosome 07"/>
</dbReference>
<gene>
    <name evidence="2" type="ORF">PECUL_23A053035</name>
</gene>
<dbReference type="EMBL" id="OW240918">
    <property type="protein sequence ID" value="CAH2308223.1"/>
    <property type="molecule type" value="Genomic_DNA"/>
</dbReference>
<dbReference type="SUPFAM" id="SSF52540">
    <property type="entry name" value="P-loop containing nucleoside triphosphate hydrolases"/>
    <property type="match status" value="1"/>
</dbReference>
<evidence type="ECO:0000256" key="1">
    <source>
        <dbReference type="SAM" id="MobiDB-lite"/>
    </source>
</evidence>
<evidence type="ECO:0000313" key="3">
    <source>
        <dbReference type="Proteomes" id="UP001295444"/>
    </source>
</evidence>
<accession>A0AAD1SSH8</accession>
<proteinExistence type="predicted"/>
<evidence type="ECO:0000313" key="2">
    <source>
        <dbReference type="EMBL" id="CAH2308223.1"/>
    </source>
</evidence>